<gene>
    <name evidence="1" type="ORF">ACFFRN_23275</name>
</gene>
<organism evidence="1 2">
    <name type="scientific">Nonomuraea roseola</name>
    <dbReference type="NCBI Taxonomy" id="46179"/>
    <lineage>
        <taxon>Bacteria</taxon>
        <taxon>Bacillati</taxon>
        <taxon>Actinomycetota</taxon>
        <taxon>Actinomycetes</taxon>
        <taxon>Streptosporangiales</taxon>
        <taxon>Streptosporangiaceae</taxon>
        <taxon>Nonomuraea</taxon>
    </lineage>
</organism>
<accession>A0ABV5Q220</accession>
<keyword evidence="2" id="KW-1185">Reference proteome</keyword>
<dbReference type="RefSeq" id="WP_346128222.1">
    <property type="nucleotide sequence ID" value="NZ_BAAAXC010000015.1"/>
</dbReference>
<comment type="caution">
    <text evidence="1">The sequence shown here is derived from an EMBL/GenBank/DDBJ whole genome shotgun (WGS) entry which is preliminary data.</text>
</comment>
<evidence type="ECO:0000313" key="1">
    <source>
        <dbReference type="EMBL" id="MFB9529534.1"/>
    </source>
</evidence>
<sequence length="54" mass="5773">MKARVTTQRTIRFTIGWTITATNEATITKLPASAWQAALPKTATCTASKLAHAA</sequence>
<reference evidence="1 2" key="1">
    <citation type="submission" date="2024-09" db="EMBL/GenBank/DDBJ databases">
        <authorList>
            <person name="Sun Q."/>
            <person name="Mori K."/>
        </authorList>
    </citation>
    <scope>NUCLEOTIDE SEQUENCE [LARGE SCALE GENOMIC DNA]</scope>
    <source>
        <strain evidence="1 2">JCM 3323</strain>
    </source>
</reference>
<protein>
    <submittedName>
        <fullName evidence="1">Uncharacterized protein</fullName>
    </submittedName>
</protein>
<dbReference type="EMBL" id="JBHMCE010000007">
    <property type="protein sequence ID" value="MFB9529534.1"/>
    <property type="molecule type" value="Genomic_DNA"/>
</dbReference>
<dbReference type="Proteomes" id="UP001589646">
    <property type="component" value="Unassembled WGS sequence"/>
</dbReference>
<name>A0ABV5Q220_9ACTN</name>
<evidence type="ECO:0000313" key="2">
    <source>
        <dbReference type="Proteomes" id="UP001589646"/>
    </source>
</evidence>
<proteinExistence type="predicted"/>